<feature type="transmembrane region" description="Helical" evidence="5">
    <location>
        <begin position="40"/>
        <end position="57"/>
    </location>
</feature>
<evidence type="ECO:0000256" key="3">
    <source>
        <dbReference type="ARBA" id="ARBA00022989"/>
    </source>
</evidence>
<evidence type="ECO:0000256" key="2">
    <source>
        <dbReference type="ARBA" id="ARBA00022692"/>
    </source>
</evidence>
<evidence type="ECO:0000256" key="5">
    <source>
        <dbReference type="SAM" id="Phobius"/>
    </source>
</evidence>
<evidence type="ECO:0000256" key="1">
    <source>
        <dbReference type="ARBA" id="ARBA00004141"/>
    </source>
</evidence>
<evidence type="ECO:0008006" key="8">
    <source>
        <dbReference type="Google" id="ProtNLM"/>
    </source>
</evidence>
<feature type="transmembrane region" description="Helical" evidence="5">
    <location>
        <begin position="12"/>
        <end position="28"/>
    </location>
</feature>
<name>A0ABP8ZHW0_9FLAO</name>
<reference evidence="7" key="1">
    <citation type="journal article" date="2019" name="Int. J. Syst. Evol. Microbiol.">
        <title>The Global Catalogue of Microorganisms (GCM) 10K type strain sequencing project: providing services to taxonomists for standard genome sequencing and annotation.</title>
        <authorList>
            <consortium name="The Broad Institute Genomics Platform"/>
            <consortium name="The Broad Institute Genome Sequencing Center for Infectious Disease"/>
            <person name="Wu L."/>
            <person name="Ma J."/>
        </authorList>
    </citation>
    <scope>NUCLEOTIDE SEQUENCE [LARGE SCALE GENOMIC DNA]</scope>
    <source>
        <strain evidence="7">JCM 18198</strain>
    </source>
</reference>
<protein>
    <recommendedName>
        <fullName evidence="8">DUF4870 domain-containing protein</fullName>
    </recommendedName>
</protein>
<keyword evidence="4 5" id="KW-0472">Membrane</keyword>
<keyword evidence="2 5" id="KW-0812">Transmembrane</keyword>
<keyword evidence="7" id="KW-1185">Reference proteome</keyword>
<gene>
    <name evidence="6" type="ORF">GCM10023230_00450</name>
</gene>
<sequence length="107" mass="12429">MHTIEEGKNTAVISYITIIGTVIAIFMNNEKKNPFASFHIRQALGINLTYFFLGYFIGYFDSWLVSSAFWTFIFILWLYGFLGALQGEQKIVPLVGEWYQKIFQNLN</sequence>
<proteinExistence type="predicted"/>
<organism evidence="6 7">
    <name type="scientific">Flavobacterium hankyongi</name>
    <dbReference type="NCBI Taxonomy" id="1176532"/>
    <lineage>
        <taxon>Bacteria</taxon>
        <taxon>Pseudomonadati</taxon>
        <taxon>Bacteroidota</taxon>
        <taxon>Flavobacteriia</taxon>
        <taxon>Flavobacteriales</taxon>
        <taxon>Flavobacteriaceae</taxon>
        <taxon>Flavobacterium</taxon>
    </lineage>
</organism>
<evidence type="ECO:0000313" key="7">
    <source>
        <dbReference type="Proteomes" id="UP001500141"/>
    </source>
</evidence>
<dbReference type="InterPro" id="IPR019109">
    <property type="entry name" value="MamF_MmsF"/>
</dbReference>
<comment type="caution">
    <text evidence="6">The sequence shown here is derived from an EMBL/GenBank/DDBJ whole genome shotgun (WGS) entry which is preliminary data.</text>
</comment>
<comment type="subcellular location">
    <subcellularLocation>
        <location evidence="1">Membrane</location>
        <topology evidence="1">Multi-pass membrane protein</topology>
    </subcellularLocation>
</comment>
<keyword evidence="3 5" id="KW-1133">Transmembrane helix</keyword>
<dbReference type="RefSeq" id="WP_264542916.1">
    <property type="nucleotide sequence ID" value="NZ_BAABIP010000003.1"/>
</dbReference>
<feature type="transmembrane region" description="Helical" evidence="5">
    <location>
        <begin position="63"/>
        <end position="82"/>
    </location>
</feature>
<dbReference type="EMBL" id="BAABIP010000003">
    <property type="protein sequence ID" value="GAA4756747.1"/>
    <property type="molecule type" value="Genomic_DNA"/>
</dbReference>
<dbReference type="Pfam" id="PF09685">
    <property type="entry name" value="MamF_MmsF"/>
    <property type="match status" value="1"/>
</dbReference>
<evidence type="ECO:0000313" key="6">
    <source>
        <dbReference type="EMBL" id="GAA4756747.1"/>
    </source>
</evidence>
<dbReference type="Proteomes" id="UP001500141">
    <property type="component" value="Unassembled WGS sequence"/>
</dbReference>
<accession>A0ABP8ZHW0</accession>
<evidence type="ECO:0000256" key="4">
    <source>
        <dbReference type="ARBA" id="ARBA00023136"/>
    </source>
</evidence>